<dbReference type="eggNOG" id="arCOG07756">
    <property type="taxonomic scope" value="Archaea"/>
</dbReference>
<dbReference type="Proteomes" id="UP000015543">
    <property type="component" value="Chromosome"/>
</dbReference>
<dbReference type="EMBL" id="CP006646">
    <property type="protein sequence ID" value="AGT35933.1"/>
    <property type="molecule type" value="Genomic_DNA"/>
</dbReference>
<evidence type="ECO:0000313" key="1">
    <source>
        <dbReference type="EMBL" id="AGT35933.1"/>
    </source>
</evidence>
<dbReference type="HOGENOM" id="CLU_1792228_0_0_2"/>
<dbReference type="GeneID" id="16574239"/>
<sequence>MSSNRIEISIRSLPIVKDWSQMALSLFTKFNFTQLLTTLMQQVLPRLIHPQKIQGITISSSPNIGPYILIELDLNASEAFKIWENLADTLYPQTRVPVFVVWKGEMDLSPSDFGKRLAEILAKMNTSLFTLTHPVDLTKELSEE</sequence>
<reference evidence="1 2" key="1">
    <citation type="journal article" date="2013" name="Genome Announc.">
        <title>Complete Genomic Sequence of 'Thermofilum adornatus' Strain 1910bT, a Hyperthermophilic Anaerobic Organotrophic Crenarchaeon.</title>
        <authorList>
            <person name="Dominova I.N."/>
            <person name="Kublanov I.V."/>
            <person name="Podosokorskaya O.A."/>
            <person name="Derbikova K.S."/>
            <person name="Patrushev M.V."/>
            <person name="Toshchakov S.V."/>
        </authorList>
    </citation>
    <scope>NUCLEOTIDE SEQUENCE [LARGE SCALE GENOMIC DNA]</scope>
    <source>
        <strain evidence="2">1910b</strain>
    </source>
</reference>
<gene>
    <name evidence="1" type="ORF">N186_07975</name>
</gene>
<accession>S5ZFJ6</accession>
<protein>
    <submittedName>
        <fullName evidence="1">Uncharacterized protein</fullName>
    </submittedName>
</protein>
<keyword evidence="2" id="KW-1185">Reference proteome</keyword>
<organism evidence="1 2">
    <name type="scientific">Thermofilum adornatum</name>
    <dbReference type="NCBI Taxonomy" id="1365176"/>
    <lineage>
        <taxon>Archaea</taxon>
        <taxon>Thermoproteota</taxon>
        <taxon>Thermoprotei</taxon>
        <taxon>Thermofilales</taxon>
        <taxon>Thermofilaceae</taxon>
        <taxon>Thermofilum</taxon>
    </lineage>
</organism>
<dbReference type="RefSeq" id="WP_020963240.1">
    <property type="nucleotide sequence ID" value="NC_022093.1"/>
</dbReference>
<dbReference type="OrthoDB" id="381783at2157"/>
<proteinExistence type="predicted"/>
<dbReference type="AlphaFoldDB" id="S5ZFJ6"/>
<evidence type="ECO:0000313" key="2">
    <source>
        <dbReference type="Proteomes" id="UP000015543"/>
    </source>
</evidence>
<dbReference type="PATRIC" id="fig|1365176.7.peg.1576"/>
<dbReference type="KEGG" id="thb:N186_07975"/>
<name>S5ZFJ6_9CREN</name>